<proteinExistence type="inferred from homology"/>
<evidence type="ECO:0000256" key="3">
    <source>
        <dbReference type="SAM" id="MobiDB-lite"/>
    </source>
</evidence>
<dbReference type="InterPro" id="IPR017968">
    <property type="entry name" value="Acylphosphatase_CS"/>
</dbReference>
<dbReference type="EC" id="3.6.1.7" evidence="1"/>
<feature type="compositionally biased region" description="Low complexity" evidence="3">
    <location>
        <begin position="12"/>
        <end position="22"/>
    </location>
</feature>
<sequence length="328" mass="36616">MDPFEELERMAQDASASNAAPPSDEDILRWMHLFSYTRPEATALIAQHRADVTRNQIPDSHWELVRRGHEAAGHNRETYEHSLQLKELLSSQSTVIHDAEGKAWWLIRLGGLLGTPAKVKEVAGLVDEPQVTEGENERGVARFAMVDEEARDKIEAWVEQQRAFLTHNAFNPARNKFAPLVYSSSRGDVVEDLTAFPKRFSAASPSMTKADFDLESLTTNHQNTNALNQNSIGKTAIMVKRVSFRVDGQVQGVGFRYFARKQANLHGVTGWVRNTPNSKVEGEAQGEDESLQKLLKDLDKGPSGSHVEKLEKSEIDVQQGETGFEVRA</sequence>
<evidence type="ECO:0000256" key="1">
    <source>
        <dbReference type="PROSITE-ProRule" id="PRU00520"/>
    </source>
</evidence>
<comment type="similarity">
    <text evidence="2">Belongs to the acylphosphatase family.</text>
</comment>
<accession>A0A8T9BZT9</accession>
<feature type="region of interest" description="Disordered" evidence="3">
    <location>
        <begin position="297"/>
        <end position="328"/>
    </location>
</feature>
<evidence type="ECO:0000313" key="5">
    <source>
        <dbReference type="EMBL" id="TVY64208.1"/>
    </source>
</evidence>
<dbReference type="InterPro" id="IPR036046">
    <property type="entry name" value="Acylphosphatase-like_dom_sf"/>
</dbReference>
<dbReference type="EMBL" id="QGMK01001811">
    <property type="protein sequence ID" value="TVY64208.1"/>
    <property type="molecule type" value="Genomic_DNA"/>
</dbReference>
<gene>
    <name evidence="5" type="primary">acyP</name>
    <name evidence="5" type="ORF">LSUE1_G008172</name>
</gene>
<dbReference type="SUPFAM" id="SSF54975">
    <property type="entry name" value="Acylphosphatase/BLUF domain-like"/>
    <property type="match status" value="1"/>
</dbReference>
<evidence type="ECO:0000313" key="6">
    <source>
        <dbReference type="Proteomes" id="UP000469558"/>
    </source>
</evidence>
<feature type="region of interest" description="Disordered" evidence="3">
    <location>
        <begin position="1"/>
        <end position="23"/>
    </location>
</feature>
<feature type="domain" description="Acylphosphatase-like" evidence="4">
    <location>
        <begin position="241"/>
        <end position="328"/>
    </location>
</feature>
<dbReference type="InterPro" id="IPR020456">
    <property type="entry name" value="Acylphosphatase"/>
</dbReference>
<evidence type="ECO:0000259" key="4">
    <source>
        <dbReference type="PROSITE" id="PS51160"/>
    </source>
</evidence>
<keyword evidence="6" id="KW-1185">Reference proteome</keyword>
<reference evidence="5 6" key="1">
    <citation type="submission" date="2018-05" db="EMBL/GenBank/DDBJ databases">
        <title>Genome sequencing and assembly of the regulated plant pathogen Lachnellula willkommii and related sister species for the development of diagnostic species identification markers.</title>
        <authorList>
            <person name="Giroux E."/>
            <person name="Bilodeau G."/>
        </authorList>
    </citation>
    <scope>NUCLEOTIDE SEQUENCE [LARGE SCALE GENOMIC DNA]</scope>
    <source>
        <strain evidence="5 6">CBS 268.59</strain>
    </source>
</reference>
<dbReference type="PROSITE" id="PS00150">
    <property type="entry name" value="ACYLPHOSPHATASE_1"/>
    <property type="match status" value="1"/>
</dbReference>
<dbReference type="PRINTS" id="PR00112">
    <property type="entry name" value="ACYLPHPHTASE"/>
</dbReference>
<feature type="compositionally biased region" description="Basic and acidic residues" evidence="3">
    <location>
        <begin position="297"/>
        <end position="315"/>
    </location>
</feature>
<dbReference type="AlphaFoldDB" id="A0A8T9BZT9"/>
<dbReference type="Proteomes" id="UP000469558">
    <property type="component" value="Unassembled WGS sequence"/>
</dbReference>
<dbReference type="OrthoDB" id="3262926at2759"/>
<feature type="active site" evidence="1">
    <location>
        <position position="274"/>
    </location>
</feature>
<dbReference type="Gene3D" id="3.30.70.100">
    <property type="match status" value="1"/>
</dbReference>
<dbReference type="InterPro" id="IPR001792">
    <property type="entry name" value="Acylphosphatase-like_dom"/>
</dbReference>
<organism evidence="5 6">
    <name type="scientific">Lachnellula suecica</name>
    <dbReference type="NCBI Taxonomy" id="602035"/>
    <lineage>
        <taxon>Eukaryota</taxon>
        <taxon>Fungi</taxon>
        <taxon>Dikarya</taxon>
        <taxon>Ascomycota</taxon>
        <taxon>Pezizomycotina</taxon>
        <taxon>Leotiomycetes</taxon>
        <taxon>Helotiales</taxon>
        <taxon>Lachnaceae</taxon>
        <taxon>Lachnellula</taxon>
    </lineage>
</organism>
<dbReference type="Pfam" id="PF00708">
    <property type="entry name" value="Acylphosphatase"/>
    <property type="match status" value="1"/>
</dbReference>
<dbReference type="PANTHER" id="PTHR47268:SF4">
    <property type="entry name" value="ACYLPHOSPHATASE"/>
    <property type="match status" value="1"/>
</dbReference>
<dbReference type="PANTHER" id="PTHR47268">
    <property type="entry name" value="ACYLPHOSPHATASE"/>
    <property type="match status" value="1"/>
</dbReference>
<dbReference type="GO" id="GO:0003998">
    <property type="term" value="F:acylphosphatase activity"/>
    <property type="evidence" value="ECO:0007669"/>
    <property type="project" value="UniProtKB-EC"/>
</dbReference>
<comment type="caution">
    <text evidence="5">The sequence shown here is derived from an EMBL/GenBank/DDBJ whole genome shotgun (WGS) entry which is preliminary data.</text>
</comment>
<dbReference type="PROSITE" id="PS51160">
    <property type="entry name" value="ACYLPHOSPHATASE_3"/>
    <property type="match status" value="1"/>
</dbReference>
<name>A0A8T9BZT9_9HELO</name>
<evidence type="ECO:0000256" key="2">
    <source>
        <dbReference type="RuleBase" id="RU004168"/>
    </source>
</evidence>
<feature type="active site" evidence="1">
    <location>
        <position position="256"/>
    </location>
</feature>
<comment type="catalytic activity">
    <reaction evidence="1">
        <text>an acyl phosphate + H2O = a carboxylate + phosphate + H(+)</text>
        <dbReference type="Rhea" id="RHEA:14965"/>
        <dbReference type="ChEBI" id="CHEBI:15377"/>
        <dbReference type="ChEBI" id="CHEBI:15378"/>
        <dbReference type="ChEBI" id="CHEBI:29067"/>
        <dbReference type="ChEBI" id="CHEBI:43474"/>
        <dbReference type="ChEBI" id="CHEBI:59918"/>
        <dbReference type="EC" id="3.6.1.7"/>
    </reaction>
</comment>
<keyword evidence="1" id="KW-0378">Hydrolase</keyword>
<protein>
    <recommendedName>
        <fullName evidence="1">acylphosphatase</fullName>
        <ecNumber evidence="1">3.6.1.7</ecNumber>
    </recommendedName>
</protein>
<feature type="compositionally biased region" description="Basic and acidic residues" evidence="3">
    <location>
        <begin position="1"/>
        <end position="11"/>
    </location>
</feature>